<dbReference type="PANTHER" id="PTHR46796:SF13">
    <property type="entry name" value="HTH-TYPE TRANSCRIPTIONAL ACTIVATOR RHAS"/>
    <property type="match status" value="1"/>
</dbReference>
<evidence type="ECO:0000256" key="1">
    <source>
        <dbReference type="ARBA" id="ARBA00022490"/>
    </source>
</evidence>
<reference evidence="7 8" key="1">
    <citation type="submission" date="2022-10" db="EMBL/GenBank/DDBJ databases">
        <title>Comparative genomic analysis of Cohnella hashimotonis sp. nov., isolated from the International Space Station.</title>
        <authorList>
            <person name="Simpson A."/>
            <person name="Venkateswaran K."/>
        </authorList>
    </citation>
    <scope>NUCLEOTIDE SEQUENCE [LARGE SCALE GENOMIC DNA]</scope>
    <source>
        <strain evidence="7 8">DSM 18997</strain>
    </source>
</reference>
<dbReference type="InterPro" id="IPR014710">
    <property type="entry name" value="RmlC-like_jellyroll"/>
</dbReference>
<dbReference type="InterPro" id="IPR020449">
    <property type="entry name" value="Tscrpt_reg_AraC-type_HTH"/>
</dbReference>
<evidence type="ECO:0000256" key="2">
    <source>
        <dbReference type="ARBA" id="ARBA00023015"/>
    </source>
</evidence>
<evidence type="ECO:0000259" key="6">
    <source>
        <dbReference type="PROSITE" id="PS01124"/>
    </source>
</evidence>
<dbReference type="GO" id="GO:0043565">
    <property type="term" value="F:sequence-specific DNA binding"/>
    <property type="evidence" value="ECO:0007669"/>
    <property type="project" value="InterPro"/>
</dbReference>
<dbReference type="PROSITE" id="PS01124">
    <property type="entry name" value="HTH_ARAC_FAMILY_2"/>
    <property type="match status" value="1"/>
</dbReference>
<dbReference type="SMART" id="SM00342">
    <property type="entry name" value="HTH_ARAC"/>
    <property type="match status" value="1"/>
</dbReference>
<evidence type="ECO:0000256" key="3">
    <source>
        <dbReference type="ARBA" id="ARBA00023125"/>
    </source>
</evidence>
<feature type="domain" description="HTH araC/xylS-type" evidence="6">
    <location>
        <begin position="192"/>
        <end position="290"/>
    </location>
</feature>
<keyword evidence="4" id="KW-0010">Activator</keyword>
<dbReference type="SUPFAM" id="SSF46689">
    <property type="entry name" value="Homeodomain-like"/>
    <property type="match status" value="2"/>
</dbReference>
<dbReference type="AlphaFoldDB" id="A0A9X4KG79"/>
<protein>
    <submittedName>
        <fullName evidence="7">AraC family transcriptional regulator</fullName>
    </submittedName>
</protein>
<dbReference type="PRINTS" id="PR00032">
    <property type="entry name" value="HTHARAC"/>
</dbReference>
<keyword evidence="8" id="KW-1185">Reference proteome</keyword>
<keyword evidence="2" id="KW-0805">Transcription regulation</keyword>
<evidence type="ECO:0000256" key="5">
    <source>
        <dbReference type="ARBA" id="ARBA00023163"/>
    </source>
</evidence>
<keyword evidence="1" id="KW-0963">Cytoplasm</keyword>
<comment type="caution">
    <text evidence="7">The sequence shown here is derived from an EMBL/GenBank/DDBJ whole genome shotgun (WGS) entry which is preliminary data.</text>
</comment>
<proteinExistence type="predicted"/>
<evidence type="ECO:0000256" key="4">
    <source>
        <dbReference type="ARBA" id="ARBA00023159"/>
    </source>
</evidence>
<dbReference type="Proteomes" id="UP001153387">
    <property type="component" value="Unassembled WGS sequence"/>
</dbReference>
<dbReference type="InterPro" id="IPR037923">
    <property type="entry name" value="HTH-like"/>
</dbReference>
<accession>A0A9X4KG79</accession>
<keyword evidence="3" id="KW-0238">DNA-binding</keyword>
<dbReference type="InterPro" id="IPR009057">
    <property type="entry name" value="Homeodomain-like_sf"/>
</dbReference>
<dbReference type="InterPro" id="IPR018060">
    <property type="entry name" value="HTH_AraC"/>
</dbReference>
<dbReference type="InterPro" id="IPR050204">
    <property type="entry name" value="AraC_XylS_family_regulators"/>
</dbReference>
<dbReference type="Pfam" id="PF12833">
    <property type="entry name" value="HTH_18"/>
    <property type="match status" value="1"/>
</dbReference>
<keyword evidence="5" id="KW-0804">Transcription</keyword>
<dbReference type="Gene3D" id="1.10.10.60">
    <property type="entry name" value="Homeodomain-like"/>
    <property type="match status" value="2"/>
</dbReference>
<dbReference type="InterPro" id="IPR018062">
    <property type="entry name" value="HTH_AraC-typ_CS"/>
</dbReference>
<dbReference type="Pfam" id="PF02311">
    <property type="entry name" value="AraC_binding"/>
    <property type="match status" value="1"/>
</dbReference>
<dbReference type="Gene3D" id="2.60.120.10">
    <property type="entry name" value="Jelly Rolls"/>
    <property type="match status" value="1"/>
</dbReference>
<name>A0A9X4KG79_9BACL</name>
<dbReference type="SUPFAM" id="SSF51215">
    <property type="entry name" value="Regulatory protein AraC"/>
    <property type="match status" value="1"/>
</dbReference>
<dbReference type="GO" id="GO:0003700">
    <property type="term" value="F:DNA-binding transcription factor activity"/>
    <property type="evidence" value="ECO:0007669"/>
    <property type="project" value="InterPro"/>
</dbReference>
<organism evidence="7 8">
    <name type="scientific">Cohnella ginsengisoli</name>
    <dbReference type="NCBI Taxonomy" id="425004"/>
    <lineage>
        <taxon>Bacteria</taxon>
        <taxon>Bacillati</taxon>
        <taxon>Bacillota</taxon>
        <taxon>Bacilli</taxon>
        <taxon>Bacillales</taxon>
        <taxon>Paenibacillaceae</taxon>
        <taxon>Cohnella</taxon>
    </lineage>
</organism>
<evidence type="ECO:0000313" key="8">
    <source>
        <dbReference type="Proteomes" id="UP001153387"/>
    </source>
</evidence>
<dbReference type="EMBL" id="JAPDHZ010000002">
    <property type="protein sequence ID" value="MDG0790974.1"/>
    <property type="molecule type" value="Genomic_DNA"/>
</dbReference>
<dbReference type="PANTHER" id="PTHR46796">
    <property type="entry name" value="HTH-TYPE TRANSCRIPTIONAL ACTIVATOR RHAS-RELATED"/>
    <property type="match status" value="1"/>
</dbReference>
<dbReference type="RefSeq" id="WP_277564759.1">
    <property type="nucleotide sequence ID" value="NZ_JAPDHZ010000002.1"/>
</dbReference>
<dbReference type="PROSITE" id="PS00041">
    <property type="entry name" value="HTH_ARAC_FAMILY_1"/>
    <property type="match status" value="1"/>
</dbReference>
<evidence type="ECO:0000313" key="7">
    <source>
        <dbReference type="EMBL" id="MDG0790974.1"/>
    </source>
</evidence>
<dbReference type="InterPro" id="IPR003313">
    <property type="entry name" value="AraC-bd"/>
</dbReference>
<sequence>MVKHRIEVTPSHLFFDEELPFYINRVSESYELGYHAHEFTEISYVGEGEGHQYIGEERLRVRRGDLFTLPLGASHVFRPSSANAGPPLVVYNFLFEAERMSEAIRGFPGLDRLERALSCLDLAPGDGGWRKMQDRTGAFEAFFAAAYPEFAGRRTGYQTRIYALFIVLLTEIERRLADDAIGTRAGHAGGLEDALAFIRASLASPITASQAAEAAGMSERHFYRLFAKTTGLTFGQYVQRLRIERSCELLRRTRLSVQEVAEAVGYQDRGHFLDVFKKITGLAPRAYRSSCEKQPDEREREQ</sequence>
<gene>
    <name evidence="7" type="ORF">OMP38_08920</name>
</gene>